<gene>
    <name evidence="4" type="ORF">PECAL_4P10510</name>
</gene>
<dbReference type="EMBL" id="CAKKNE010000004">
    <property type="protein sequence ID" value="CAH0373811.1"/>
    <property type="molecule type" value="Genomic_DNA"/>
</dbReference>
<dbReference type="OrthoDB" id="2414723at2759"/>
<proteinExistence type="predicted"/>
<evidence type="ECO:0000313" key="4">
    <source>
        <dbReference type="EMBL" id="CAH0373811.1"/>
    </source>
</evidence>
<dbReference type="PANTHER" id="PTHR14499">
    <property type="entry name" value="POTASSIUM CHANNEL TETRAMERIZATION DOMAIN-CONTAINING"/>
    <property type="match status" value="1"/>
</dbReference>
<dbReference type="InterPro" id="IPR000210">
    <property type="entry name" value="BTB/POZ_dom"/>
</dbReference>
<keyword evidence="5" id="KW-1185">Reference proteome</keyword>
<feature type="compositionally biased region" description="Basic and acidic residues" evidence="2">
    <location>
        <begin position="236"/>
        <end position="255"/>
    </location>
</feature>
<keyword evidence="1" id="KW-0175">Coiled coil</keyword>
<evidence type="ECO:0000313" key="5">
    <source>
        <dbReference type="Proteomes" id="UP000789595"/>
    </source>
</evidence>
<dbReference type="InterPro" id="IPR003131">
    <property type="entry name" value="T1-type_BTB"/>
</dbReference>
<feature type="coiled-coil region" evidence="1">
    <location>
        <begin position="23"/>
        <end position="78"/>
    </location>
</feature>
<feature type="region of interest" description="Disordered" evidence="2">
    <location>
        <begin position="228"/>
        <end position="255"/>
    </location>
</feature>
<dbReference type="InterPro" id="IPR011333">
    <property type="entry name" value="SKP1/BTB/POZ_sf"/>
</dbReference>
<organism evidence="4 5">
    <name type="scientific">Pelagomonas calceolata</name>
    <dbReference type="NCBI Taxonomy" id="35677"/>
    <lineage>
        <taxon>Eukaryota</taxon>
        <taxon>Sar</taxon>
        <taxon>Stramenopiles</taxon>
        <taxon>Ochrophyta</taxon>
        <taxon>Pelagophyceae</taxon>
        <taxon>Pelagomonadales</taxon>
        <taxon>Pelagomonadaceae</taxon>
        <taxon>Pelagomonas</taxon>
    </lineage>
</organism>
<dbReference type="CDD" id="cd18316">
    <property type="entry name" value="BTB_POZ_KCTD-like"/>
    <property type="match status" value="1"/>
</dbReference>
<dbReference type="Pfam" id="PF02214">
    <property type="entry name" value="BTB_2"/>
    <property type="match status" value="1"/>
</dbReference>
<protein>
    <recommendedName>
        <fullName evidence="3">BTB domain-containing protein</fullName>
    </recommendedName>
</protein>
<evidence type="ECO:0000256" key="2">
    <source>
        <dbReference type="SAM" id="MobiDB-lite"/>
    </source>
</evidence>
<sequence>MAYGARGGGAMTQDLGGLERELSSRLELEHTVLEARAQELRREARKQARQRAFLREERKRARDEKEAIIRDAAKLEHRDKDDWFPRDYLDATPQKRLRLNVGGQIFEINVAKLDNDPDSLLAALAAEDCPLFGDDRGKRVAYVDRDWWTFRHVLAFLRDGVLPASPSLALPLYREAAFWRLGSLQRAVEETHLHLTRTKIDVDAKGEVTEEKQTKESKFWLSKPNWWEAQAPSSSKKKEGEKGEDDKDPDWWKDRDDYRGARFALSTDPEKVVATSEDVEEKKDVYPMLSSTWGYYH</sequence>
<evidence type="ECO:0000259" key="3">
    <source>
        <dbReference type="SMART" id="SM00225"/>
    </source>
</evidence>
<comment type="caution">
    <text evidence="4">The sequence shown here is derived from an EMBL/GenBank/DDBJ whole genome shotgun (WGS) entry which is preliminary data.</text>
</comment>
<feature type="domain" description="BTB" evidence="3">
    <location>
        <begin position="95"/>
        <end position="196"/>
    </location>
</feature>
<dbReference type="PANTHER" id="PTHR14499:SF136">
    <property type="entry name" value="GH08630P"/>
    <property type="match status" value="1"/>
</dbReference>
<reference evidence="4" key="1">
    <citation type="submission" date="2021-11" db="EMBL/GenBank/DDBJ databases">
        <authorList>
            <consortium name="Genoscope - CEA"/>
            <person name="William W."/>
        </authorList>
    </citation>
    <scope>NUCLEOTIDE SEQUENCE</scope>
</reference>
<evidence type="ECO:0000256" key="1">
    <source>
        <dbReference type="SAM" id="Coils"/>
    </source>
</evidence>
<dbReference type="Proteomes" id="UP000789595">
    <property type="component" value="Unassembled WGS sequence"/>
</dbReference>
<dbReference type="Gene3D" id="3.30.710.10">
    <property type="entry name" value="Potassium Channel Kv1.1, Chain A"/>
    <property type="match status" value="1"/>
</dbReference>
<dbReference type="GO" id="GO:0051260">
    <property type="term" value="P:protein homooligomerization"/>
    <property type="evidence" value="ECO:0007669"/>
    <property type="project" value="InterPro"/>
</dbReference>
<dbReference type="SUPFAM" id="SSF54695">
    <property type="entry name" value="POZ domain"/>
    <property type="match status" value="1"/>
</dbReference>
<name>A0A8J2X469_9STRA</name>
<accession>A0A8J2X469</accession>
<dbReference type="SMART" id="SM00225">
    <property type="entry name" value="BTB"/>
    <property type="match status" value="1"/>
</dbReference>
<dbReference type="AlphaFoldDB" id="A0A8J2X469"/>